<feature type="transmembrane region" description="Helical" evidence="1">
    <location>
        <begin position="236"/>
        <end position="256"/>
    </location>
</feature>
<feature type="transmembrane region" description="Helical" evidence="1">
    <location>
        <begin position="93"/>
        <end position="110"/>
    </location>
</feature>
<reference evidence="2 3" key="1">
    <citation type="submission" date="2019-07" db="EMBL/GenBank/DDBJ databases">
        <authorList>
            <person name="Zhao L.H."/>
        </authorList>
    </citation>
    <scope>NUCLEOTIDE SEQUENCE [LARGE SCALE GENOMIC DNA]</scope>
    <source>
        <strain evidence="2 3">Co35</strain>
    </source>
</reference>
<gene>
    <name evidence="2" type="ORF">FNM00_12965</name>
</gene>
<name>A0A554S7D4_9ACTN</name>
<protein>
    <submittedName>
        <fullName evidence="2">MFS transporter</fullName>
    </submittedName>
</protein>
<organism evidence="2 3">
    <name type="scientific">Aeromicrobium piscarium</name>
    <dbReference type="NCBI Taxonomy" id="2590901"/>
    <lineage>
        <taxon>Bacteria</taxon>
        <taxon>Bacillati</taxon>
        <taxon>Actinomycetota</taxon>
        <taxon>Actinomycetes</taxon>
        <taxon>Propionibacteriales</taxon>
        <taxon>Nocardioidaceae</taxon>
        <taxon>Aeromicrobium</taxon>
    </lineage>
</organism>
<feature type="transmembrane region" description="Helical" evidence="1">
    <location>
        <begin position="186"/>
        <end position="206"/>
    </location>
</feature>
<feature type="transmembrane region" description="Helical" evidence="1">
    <location>
        <begin position="116"/>
        <end position="134"/>
    </location>
</feature>
<keyword evidence="1" id="KW-0812">Transmembrane</keyword>
<evidence type="ECO:0000313" key="2">
    <source>
        <dbReference type="EMBL" id="TSD62251.1"/>
    </source>
</evidence>
<dbReference type="EMBL" id="VLNT01000010">
    <property type="protein sequence ID" value="TSD62251.1"/>
    <property type="molecule type" value="Genomic_DNA"/>
</dbReference>
<evidence type="ECO:0000256" key="1">
    <source>
        <dbReference type="SAM" id="Phobius"/>
    </source>
</evidence>
<keyword evidence="3" id="KW-1185">Reference proteome</keyword>
<feature type="transmembrane region" description="Helical" evidence="1">
    <location>
        <begin position="213"/>
        <end position="230"/>
    </location>
</feature>
<dbReference type="OrthoDB" id="5189031at2"/>
<feature type="transmembrane region" description="Helical" evidence="1">
    <location>
        <begin position="20"/>
        <end position="40"/>
    </location>
</feature>
<proteinExistence type="predicted"/>
<feature type="transmembrane region" description="Helical" evidence="1">
    <location>
        <begin position="146"/>
        <end position="166"/>
    </location>
</feature>
<dbReference type="Proteomes" id="UP000316988">
    <property type="component" value="Unassembled WGS sequence"/>
</dbReference>
<dbReference type="RefSeq" id="WP_143913966.1">
    <property type="nucleotide sequence ID" value="NZ_VLNT01000010.1"/>
</dbReference>
<keyword evidence="1" id="KW-0472">Membrane</keyword>
<accession>A0A554S7D4</accession>
<sequence length="266" mass="27709">MSEHSPNASPALRPDVSRPLLAVVLLASILQAAAPVVPYAGGGAQPNESTTDLLITPAGYTFSLWGLIYALSIVTAVAMLWKRSTGTGQPMRLSVDLLVAFVGAAVWIGVSAAEWPWVTSIVLTVMTVALLDAARIAATTADHGAPAWLTVLTRSTIGIYAAWATAAVFQNWASDIGASFGDPGEPWWQIAVLILAVLIGTAVTALYGAQLPLYPVTLVWALVGIIVTAWGETATVVGTCLAGIVVVLAALGWSLAHDRRGSSSRR</sequence>
<evidence type="ECO:0000313" key="3">
    <source>
        <dbReference type="Proteomes" id="UP000316988"/>
    </source>
</evidence>
<comment type="caution">
    <text evidence="2">The sequence shown here is derived from an EMBL/GenBank/DDBJ whole genome shotgun (WGS) entry which is preliminary data.</text>
</comment>
<keyword evidence="1" id="KW-1133">Transmembrane helix</keyword>
<feature type="transmembrane region" description="Helical" evidence="1">
    <location>
        <begin position="60"/>
        <end position="81"/>
    </location>
</feature>
<dbReference type="AlphaFoldDB" id="A0A554S7D4"/>